<dbReference type="AlphaFoldDB" id="A0A9N9AW37"/>
<reference evidence="1" key="1">
    <citation type="submission" date="2021-06" db="EMBL/GenBank/DDBJ databases">
        <authorList>
            <person name="Kallberg Y."/>
            <person name="Tangrot J."/>
            <person name="Rosling A."/>
        </authorList>
    </citation>
    <scope>NUCLEOTIDE SEQUENCE</scope>
    <source>
        <strain evidence="1">FL966</strain>
    </source>
</reference>
<evidence type="ECO:0000313" key="2">
    <source>
        <dbReference type="Proteomes" id="UP000789759"/>
    </source>
</evidence>
<name>A0A9N9AW37_9GLOM</name>
<organism evidence="1 2">
    <name type="scientific">Cetraspora pellucida</name>
    <dbReference type="NCBI Taxonomy" id="1433469"/>
    <lineage>
        <taxon>Eukaryota</taxon>
        <taxon>Fungi</taxon>
        <taxon>Fungi incertae sedis</taxon>
        <taxon>Mucoromycota</taxon>
        <taxon>Glomeromycotina</taxon>
        <taxon>Glomeromycetes</taxon>
        <taxon>Diversisporales</taxon>
        <taxon>Gigasporaceae</taxon>
        <taxon>Cetraspora</taxon>
    </lineage>
</organism>
<evidence type="ECO:0000313" key="1">
    <source>
        <dbReference type="EMBL" id="CAG8544468.1"/>
    </source>
</evidence>
<comment type="caution">
    <text evidence="1">The sequence shown here is derived from an EMBL/GenBank/DDBJ whole genome shotgun (WGS) entry which is preliminary data.</text>
</comment>
<dbReference type="EMBL" id="CAJVQA010002355">
    <property type="protein sequence ID" value="CAG8544468.1"/>
    <property type="molecule type" value="Genomic_DNA"/>
</dbReference>
<accession>A0A9N9AW37</accession>
<dbReference type="Proteomes" id="UP000789759">
    <property type="component" value="Unassembled WGS sequence"/>
</dbReference>
<sequence>KENLATSGYNNEVIKIKPKSDDKDIMLDYSTLNIKSNKEEIFKDIGNYNERFS</sequence>
<feature type="non-terminal residue" evidence="1">
    <location>
        <position position="1"/>
    </location>
</feature>
<keyword evidence="2" id="KW-1185">Reference proteome</keyword>
<proteinExistence type="predicted"/>
<protein>
    <submittedName>
        <fullName evidence="1">5547_t:CDS:1</fullName>
    </submittedName>
</protein>
<gene>
    <name evidence="1" type="ORF">CPELLU_LOCUS4450</name>
</gene>